<keyword evidence="2" id="KW-1185">Reference proteome</keyword>
<accession>A0A430FUN4</accession>
<evidence type="ECO:0000313" key="2">
    <source>
        <dbReference type="Proteomes" id="UP000287470"/>
    </source>
</evidence>
<sequence>MGSVSEAIARRTTLGYLAERYGCEVVPPFAGDVTITSLADDVRSVTPGALFVPSGEPDAAALTRARQAGAYAAAVPVSARDQGEAAELPLLVGDFADGRLGMMASDVAGSPAASLAVFAMTGDAQSVEPNSRRLARLLHMLGNPVALIGSFGSTSLERDMELDYPMGPFDVQRVLALCQEDGVAAAIIALDDATLAPQALAGITVDVLGTDGMDSDPRKTTSAEAAAERYGFAMDDQTHLVGRTGESDQIAMQFPAPGEQSMAEVKRSSLAVAMVMAAGVRKNNIRNALRVSHDLGR</sequence>
<evidence type="ECO:0000313" key="1">
    <source>
        <dbReference type="EMBL" id="RSX57016.1"/>
    </source>
</evidence>
<reference evidence="1 2" key="1">
    <citation type="submission" date="2018-09" db="EMBL/GenBank/DDBJ databases">
        <title>Characterization of the phylogenetic diversity of five novel species belonging to the genus Bifidobacterium.</title>
        <authorList>
            <person name="Lugli G.A."/>
            <person name="Duranti S."/>
            <person name="Milani C."/>
        </authorList>
    </citation>
    <scope>NUCLEOTIDE SEQUENCE [LARGE SCALE GENOMIC DNA]</scope>
    <source>
        <strain evidence="1 2">2033B</strain>
    </source>
</reference>
<dbReference type="RefSeq" id="WP_125968207.1">
    <property type="nucleotide sequence ID" value="NZ_QXGK01000007.1"/>
</dbReference>
<dbReference type="Proteomes" id="UP000287470">
    <property type="component" value="Unassembled WGS sequence"/>
</dbReference>
<dbReference type="AlphaFoldDB" id="A0A430FUN4"/>
<proteinExistence type="predicted"/>
<dbReference type="EMBL" id="QXGK01000007">
    <property type="protein sequence ID" value="RSX57016.1"/>
    <property type="molecule type" value="Genomic_DNA"/>
</dbReference>
<name>A0A430FUN4_9BIFI</name>
<protein>
    <submittedName>
        <fullName evidence="1">UDP-N-acetylmuramyl peptide synthase</fullName>
    </submittedName>
</protein>
<organism evidence="1 2">
    <name type="scientific">Bifidobacterium samirii</name>
    <dbReference type="NCBI Taxonomy" id="2306974"/>
    <lineage>
        <taxon>Bacteria</taxon>
        <taxon>Bacillati</taxon>
        <taxon>Actinomycetota</taxon>
        <taxon>Actinomycetes</taxon>
        <taxon>Bifidobacteriales</taxon>
        <taxon>Bifidobacteriaceae</taxon>
        <taxon>Bifidobacterium</taxon>
    </lineage>
</organism>
<comment type="caution">
    <text evidence="1">The sequence shown here is derived from an EMBL/GenBank/DDBJ whole genome shotgun (WGS) entry which is preliminary data.</text>
</comment>
<dbReference type="OrthoDB" id="3242635at2"/>
<gene>
    <name evidence="1" type="ORF">D2E24_0961</name>
</gene>